<evidence type="ECO:0000313" key="9">
    <source>
        <dbReference type="EMBL" id="ETN71327.1"/>
    </source>
</evidence>
<comment type="subcellular location">
    <subcellularLocation>
        <location evidence="1">Membrane</location>
        <topology evidence="1">Multi-pass membrane protein</topology>
    </subcellularLocation>
</comment>
<feature type="transmembrane region" description="Helical" evidence="7">
    <location>
        <begin position="72"/>
        <end position="91"/>
    </location>
</feature>
<gene>
    <name evidence="9" type="ORF">NECAME_19389</name>
</gene>
<keyword evidence="4 7" id="KW-1133">Transmembrane helix</keyword>
<dbReference type="GO" id="GO:0016020">
    <property type="term" value="C:membrane"/>
    <property type="evidence" value="ECO:0007669"/>
    <property type="project" value="UniProtKB-SubCell"/>
</dbReference>
<dbReference type="InterPro" id="IPR044770">
    <property type="entry name" value="MFS_spinster-like"/>
</dbReference>
<protein>
    <recommendedName>
        <fullName evidence="8">Major facilitator superfamily (MFS) profile domain-containing protein</fullName>
    </recommendedName>
</protein>
<dbReference type="PANTHER" id="PTHR23505:SF88">
    <property type="entry name" value="MAJOR FACILITATOR SUPERFAMILY (MFS) PROFILE DOMAIN-CONTAINING PROTEIN"/>
    <property type="match status" value="1"/>
</dbReference>
<dbReference type="Pfam" id="PF07690">
    <property type="entry name" value="MFS_1"/>
    <property type="match status" value="1"/>
</dbReference>
<evidence type="ECO:0000256" key="4">
    <source>
        <dbReference type="ARBA" id="ARBA00022989"/>
    </source>
</evidence>
<dbReference type="InterPro" id="IPR020846">
    <property type="entry name" value="MFS_dom"/>
</dbReference>
<feature type="domain" description="Major facilitator superfamily (MFS) profile" evidence="8">
    <location>
        <begin position="7"/>
        <end position="94"/>
    </location>
</feature>
<evidence type="ECO:0000256" key="5">
    <source>
        <dbReference type="ARBA" id="ARBA00023136"/>
    </source>
</evidence>
<dbReference type="KEGG" id="nai:NECAME_19389"/>
<dbReference type="AlphaFoldDB" id="W2SRL4"/>
<keyword evidence="10" id="KW-1185">Reference proteome</keyword>
<feature type="transmembrane region" description="Helical" evidence="7">
    <location>
        <begin position="45"/>
        <end position="65"/>
    </location>
</feature>
<dbReference type="InterPro" id="IPR036259">
    <property type="entry name" value="MFS_trans_sf"/>
</dbReference>
<keyword evidence="3 7" id="KW-0812">Transmembrane</keyword>
<accession>W2SRL4</accession>
<proteinExistence type="inferred from homology"/>
<dbReference type="PROSITE" id="PS50850">
    <property type="entry name" value="MFS"/>
    <property type="match status" value="1"/>
</dbReference>
<dbReference type="InterPro" id="IPR011701">
    <property type="entry name" value="MFS"/>
</dbReference>
<dbReference type="SUPFAM" id="SSF103473">
    <property type="entry name" value="MFS general substrate transporter"/>
    <property type="match status" value="1"/>
</dbReference>
<evidence type="ECO:0000259" key="8">
    <source>
        <dbReference type="PROSITE" id="PS50850"/>
    </source>
</evidence>
<evidence type="ECO:0000256" key="6">
    <source>
        <dbReference type="ARBA" id="ARBA00024338"/>
    </source>
</evidence>
<evidence type="ECO:0000256" key="3">
    <source>
        <dbReference type="ARBA" id="ARBA00022692"/>
    </source>
</evidence>
<sequence length="94" mass="10563">NPRIIVSVCILFSINLLNYMDRYTIAGVLTNIQDFYNINDAQGGLLQTVFMAFFMVCSPVSGFLGDRYNRKWIMVVGIAIWVATVFASTFIPAD</sequence>
<dbReference type="OrthoDB" id="6770063at2759"/>
<dbReference type="EMBL" id="KI668796">
    <property type="protein sequence ID" value="ETN71327.1"/>
    <property type="molecule type" value="Genomic_DNA"/>
</dbReference>
<keyword evidence="2" id="KW-0813">Transport</keyword>
<evidence type="ECO:0000256" key="2">
    <source>
        <dbReference type="ARBA" id="ARBA00022448"/>
    </source>
</evidence>
<dbReference type="PANTHER" id="PTHR23505">
    <property type="entry name" value="SPINSTER"/>
    <property type="match status" value="1"/>
</dbReference>
<evidence type="ECO:0000256" key="1">
    <source>
        <dbReference type="ARBA" id="ARBA00004141"/>
    </source>
</evidence>
<name>W2SRL4_NECAM</name>
<reference evidence="10" key="1">
    <citation type="journal article" date="2014" name="Nat. Genet.">
        <title>Genome of the human hookworm Necator americanus.</title>
        <authorList>
            <person name="Tang Y.T."/>
            <person name="Gao X."/>
            <person name="Rosa B.A."/>
            <person name="Abubucker S."/>
            <person name="Hallsworth-Pepin K."/>
            <person name="Martin J."/>
            <person name="Tyagi R."/>
            <person name="Heizer E."/>
            <person name="Zhang X."/>
            <person name="Bhonagiri-Palsikar V."/>
            <person name="Minx P."/>
            <person name="Warren W.C."/>
            <person name="Wang Q."/>
            <person name="Zhan B."/>
            <person name="Hotez P.J."/>
            <person name="Sternberg P.W."/>
            <person name="Dougall A."/>
            <person name="Gaze S.T."/>
            <person name="Mulvenna J."/>
            <person name="Sotillo J."/>
            <person name="Ranganathan S."/>
            <person name="Rabelo E.M."/>
            <person name="Wilson R.K."/>
            <person name="Felgner P.L."/>
            <person name="Bethony J."/>
            <person name="Hawdon J.M."/>
            <person name="Gasser R.B."/>
            <person name="Loukas A."/>
            <person name="Mitreva M."/>
        </authorList>
    </citation>
    <scope>NUCLEOTIDE SEQUENCE [LARGE SCALE GENOMIC DNA]</scope>
</reference>
<organism evidence="9 10">
    <name type="scientific">Necator americanus</name>
    <name type="common">Human hookworm</name>
    <dbReference type="NCBI Taxonomy" id="51031"/>
    <lineage>
        <taxon>Eukaryota</taxon>
        <taxon>Metazoa</taxon>
        <taxon>Ecdysozoa</taxon>
        <taxon>Nematoda</taxon>
        <taxon>Chromadorea</taxon>
        <taxon>Rhabditida</taxon>
        <taxon>Rhabditina</taxon>
        <taxon>Rhabditomorpha</taxon>
        <taxon>Strongyloidea</taxon>
        <taxon>Ancylostomatidae</taxon>
        <taxon>Bunostominae</taxon>
        <taxon>Necator</taxon>
    </lineage>
</organism>
<evidence type="ECO:0000256" key="7">
    <source>
        <dbReference type="SAM" id="Phobius"/>
    </source>
</evidence>
<dbReference type="Gene3D" id="1.20.1250.20">
    <property type="entry name" value="MFS general substrate transporter like domains"/>
    <property type="match status" value="1"/>
</dbReference>
<evidence type="ECO:0000313" key="10">
    <source>
        <dbReference type="Proteomes" id="UP000053676"/>
    </source>
</evidence>
<feature type="non-terminal residue" evidence="9">
    <location>
        <position position="1"/>
    </location>
</feature>
<dbReference type="OMA" id="NIQDFYN"/>
<dbReference type="Proteomes" id="UP000053676">
    <property type="component" value="Unassembled WGS sequence"/>
</dbReference>
<feature type="non-terminal residue" evidence="9">
    <location>
        <position position="94"/>
    </location>
</feature>
<dbReference type="GO" id="GO:0022857">
    <property type="term" value="F:transmembrane transporter activity"/>
    <property type="evidence" value="ECO:0007669"/>
    <property type="project" value="InterPro"/>
</dbReference>
<keyword evidence="5 7" id="KW-0472">Membrane</keyword>
<comment type="similarity">
    <text evidence="6">Belongs to the major facilitator superfamily. Spinster (TC 2.A.1.49) family.</text>
</comment>